<dbReference type="Proteomes" id="UP000694865">
    <property type="component" value="Unplaced"/>
</dbReference>
<dbReference type="GeneID" id="102802170"/>
<keyword evidence="2 5" id="KW-0812">Transmembrane</keyword>
<sequence length="125" mass="13753">MFGKFGITSAFGMIYVYGAELFPTPLRSIGVGMCATFARTGSILAPQLILIGEAFPQLPPVVFGVTCIVAGCLIYILPETRGQKLPETILEAEQFGRKKKHSLSYPGYGEIRRLEVNDNYELKGY</sequence>
<accession>A0ABM0MSG9</accession>
<keyword evidence="4 5" id="KW-0472">Membrane</keyword>
<dbReference type="RefSeq" id="XP_006822960.1">
    <property type="nucleotide sequence ID" value="XM_006822897.1"/>
</dbReference>
<reference evidence="7" key="1">
    <citation type="submission" date="2025-08" db="UniProtKB">
        <authorList>
            <consortium name="RefSeq"/>
        </authorList>
    </citation>
    <scope>IDENTIFICATION</scope>
    <source>
        <tissue evidence="7">Testes</tissue>
    </source>
</reference>
<name>A0ABM0MSG9_SACKO</name>
<dbReference type="Gene3D" id="1.20.1250.20">
    <property type="entry name" value="MFS general substrate transporter like domains"/>
    <property type="match status" value="1"/>
</dbReference>
<evidence type="ECO:0000313" key="6">
    <source>
        <dbReference type="Proteomes" id="UP000694865"/>
    </source>
</evidence>
<dbReference type="SUPFAM" id="SSF103473">
    <property type="entry name" value="MFS general substrate transporter"/>
    <property type="match status" value="1"/>
</dbReference>
<gene>
    <name evidence="7" type="primary">LOC102802170</name>
</gene>
<evidence type="ECO:0000256" key="2">
    <source>
        <dbReference type="ARBA" id="ARBA00022692"/>
    </source>
</evidence>
<dbReference type="InterPro" id="IPR036259">
    <property type="entry name" value="MFS_trans_sf"/>
</dbReference>
<protein>
    <submittedName>
        <fullName evidence="7">Organic cation transporter protein-like</fullName>
    </submittedName>
</protein>
<feature type="transmembrane region" description="Helical" evidence="5">
    <location>
        <begin position="58"/>
        <end position="77"/>
    </location>
</feature>
<dbReference type="PANTHER" id="PTHR24064">
    <property type="entry name" value="SOLUTE CARRIER FAMILY 22 MEMBER"/>
    <property type="match status" value="1"/>
</dbReference>
<evidence type="ECO:0000256" key="4">
    <source>
        <dbReference type="ARBA" id="ARBA00023136"/>
    </source>
</evidence>
<evidence type="ECO:0000256" key="3">
    <source>
        <dbReference type="ARBA" id="ARBA00022989"/>
    </source>
</evidence>
<proteinExistence type="predicted"/>
<organism evidence="6 7">
    <name type="scientific">Saccoglossus kowalevskii</name>
    <name type="common">Acorn worm</name>
    <dbReference type="NCBI Taxonomy" id="10224"/>
    <lineage>
        <taxon>Eukaryota</taxon>
        <taxon>Metazoa</taxon>
        <taxon>Hemichordata</taxon>
        <taxon>Enteropneusta</taxon>
        <taxon>Harrimaniidae</taxon>
        <taxon>Saccoglossus</taxon>
    </lineage>
</organism>
<evidence type="ECO:0000313" key="7">
    <source>
        <dbReference type="RefSeq" id="XP_006822960.1"/>
    </source>
</evidence>
<comment type="subcellular location">
    <subcellularLocation>
        <location evidence="1">Membrane</location>
        <topology evidence="1">Multi-pass membrane protein</topology>
    </subcellularLocation>
</comment>
<evidence type="ECO:0000256" key="5">
    <source>
        <dbReference type="SAM" id="Phobius"/>
    </source>
</evidence>
<evidence type="ECO:0000256" key="1">
    <source>
        <dbReference type="ARBA" id="ARBA00004141"/>
    </source>
</evidence>
<keyword evidence="3 5" id="KW-1133">Transmembrane helix</keyword>
<keyword evidence="6" id="KW-1185">Reference proteome</keyword>